<reference evidence="7 8" key="1">
    <citation type="submission" date="2023-05" db="EMBL/GenBank/DDBJ databases">
        <title>A 100% complete, gapless, phased diploid assembly of the Scenedesmus obliquus UTEX 3031 genome.</title>
        <authorList>
            <person name="Biondi T.C."/>
            <person name="Hanschen E.R."/>
            <person name="Kwon T."/>
            <person name="Eng W."/>
            <person name="Kruse C.P.S."/>
            <person name="Koehler S.I."/>
            <person name="Kunde Y."/>
            <person name="Gleasner C.D."/>
            <person name="You Mak K.T."/>
            <person name="Polle J."/>
            <person name="Hovde B.T."/>
            <person name="Starkenburg S.R."/>
        </authorList>
    </citation>
    <scope>NUCLEOTIDE SEQUENCE [LARGE SCALE GENOMIC DNA]</scope>
    <source>
        <strain evidence="7 8">DOE0152z</strain>
    </source>
</reference>
<evidence type="ECO:0000256" key="5">
    <source>
        <dbReference type="ARBA" id="ARBA00023136"/>
    </source>
</evidence>
<name>A0ABY8U0T5_TETOB</name>
<gene>
    <name evidence="7" type="ORF">OEZ85_007128</name>
</gene>
<feature type="transmembrane region" description="Helical" evidence="6">
    <location>
        <begin position="90"/>
        <end position="110"/>
    </location>
</feature>
<comment type="subcellular location">
    <subcellularLocation>
        <location evidence="1">Membrane</location>
        <topology evidence="1">Multi-pass membrane protein</topology>
    </subcellularLocation>
</comment>
<keyword evidence="2" id="KW-0813">Transport</keyword>
<dbReference type="InterPro" id="IPR036259">
    <property type="entry name" value="MFS_trans_sf"/>
</dbReference>
<evidence type="ECO:0000313" key="8">
    <source>
        <dbReference type="Proteomes" id="UP001244341"/>
    </source>
</evidence>
<keyword evidence="3 6" id="KW-0812">Transmembrane</keyword>
<dbReference type="Gene3D" id="1.20.1250.20">
    <property type="entry name" value="MFS general substrate transporter like domains"/>
    <property type="match status" value="1"/>
</dbReference>
<dbReference type="PANTHER" id="PTHR43791:SF36">
    <property type="entry name" value="TRANSPORTER, PUTATIVE (AFU_ORTHOLOGUE AFUA_6G08340)-RELATED"/>
    <property type="match status" value="1"/>
</dbReference>
<organism evidence="7 8">
    <name type="scientific">Tetradesmus obliquus</name>
    <name type="common">Green alga</name>
    <name type="synonym">Acutodesmus obliquus</name>
    <dbReference type="NCBI Taxonomy" id="3088"/>
    <lineage>
        <taxon>Eukaryota</taxon>
        <taxon>Viridiplantae</taxon>
        <taxon>Chlorophyta</taxon>
        <taxon>core chlorophytes</taxon>
        <taxon>Chlorophyceae</taxon>
        <taxon>CS clade</taxon>
        <taxon>Sphaeropleales</taxon>
        <taxon>Scenedesmaceae</taxon>
        <taxon>Tetradesmus</taxon>
    </lineage>
</organism>
<keyword evidence="5 6" id="KW-0472">Membrane</keyword>
<accession>A0ABY8U0T5</accession>
<evidence type="ECO:0000256" key="2">
    <source>
        <dbReference type="ARBA" id="ARBA00022448"/>
    </source>
</evidence>
<keyword evidence="4 6" id="KW-1133">Transmembrane helix</keyword>
<dbReference type="PANTHER" id="PTHR43791">
    <property type="entry name" value="PERMEASE-RELATED"/>
    <property type="match status" value="1"/>
</dbReference>
<proteinExistence type="predicted"/>
<feature type="transmembrane region" description="Helical" evidence="6">
    <location>
        <begin position="209"/>
        <end position="228"/>
    </location>
</feature>
<feature type="transmembrane region" description="Helical" evidence="6">
    <location>
        <begin position="24"/>
        <end position="48"/>
    </location>
</feature>
<sequence length="312" mass="32943">MGSSSSSAPWAAPLPAPVKKTHKALLPLFVSLVVVTYLDRTSLAFAALQLCNTDWFNAKVYGLGSGVFYAGYVLFQIPSNLLLCRLGARLWLPLITAAFGMVAVCSALFIRGPASFYALRLALGITEAGVFPGMWHICGQFYPNTYITVPYSVIEASIAALKDVALDGLVYWVPMLVHALLDGSAVSLSVHDSSSSSSSVAADATTGPFWGWVHMAAAPGTGAVSLAAVNSVGKAGGFLGPLSFGLILHATGSYVPSILLVGAVMLCGAAMALLYTGERSGQRYQQLVDEGLLKKTRSLRPLRQQQQELAQL</sequence>
<evidence type="ECO:0000256" key="4">
    <source>
        <dbReference type="ARBA" id="ARBA00022989"/>
    </source>
</evidence>
<evidence type="ECO:0000256" key="3">
    <source>
        <dbReference type="ARBA" id="ARBA00022692"/>
    </source>
</evidence>
<dbReference type="Proteomes" id="UP001244341">
    <property type="component" value="Chromosome 4b"/>
</dbReference>
<protein>
    <recommendedName>
        <fullName evidence="9">Major facilitator superfamily (MFS) profile domain-containing protein</fullName>
    </recommendedName>
</protein>
<evidence type="ECO:0000256" key="1">
    <source>
        <dbReference type="ARBA" id="ARBA00004141"/>
    </source>
</evidence>
<dbReference type="SUPFAM" id="SSF103473">
    <property type="entry name" value="MFS general substrate transporter"/>
    <property type="match status" value="2"/>
</dbReference>
<feature type="transmembrane region" description="Helical" evidence="6">
    <location>
        <begin position="258"/>
        <end position="276"/>
    </location>
</feature>
<evidence type="ECO:0000256" key="6">
    <source>
        <dbReference type="SAM" id="Phobius"/>
    </source>
</evidence>
<feature type="transmembrane region" description="Helical" evidence="6">
    <location>
        <begin position="60"/>
        <end position="78"/>
    </location>
</feature>
<dbReference type="EMBL" id="CP126211">
    <property type="protein sequence ID" value="WIA13561.1"/>
    <property type="molecule type" value="Genomic_DNA"/>
</dbReference>
<evidence type="ECO:0000313" key="7">
    <source>
        <dbReference type="EMBL" id="WIA13561.1"/>
    </source>
</evidence>
<keyword evidence="8" id="KW-1185">Reference proteome</keyword>
<feature type="transmembrane region" description="Helical" evidence="6">
    <location>
        <begin position="169"/>
        <end position="189"/>
    </location>
</feature>
<evidence type="ECO:0008006" key="9">
    <source>
        <dbReference type="Google" id="ProtNLM"/>
    </source>
</evidence>